<evidence type="ECO:0000313" key="2">
    <source>
        <dbReference type="Proteomes" id="UP001165960"/>
    </source>
</evidence>
<accession>A0ACC2U5Z8</accession>
<dbReference type="Proteomes" id="UP001165960">
    <property type="component" value="Unassembled WGS sequence"/>
</dbReference>
<proteinExistence type="predicted"/>
<protein>
    <submittedName>
        <fullName evidence="1">Uncharacterized protein</fullName>
    </submittedName>
</protein>
<name>A0ACC2U5Z8_9FUNG</name>
<comment type="caution">
    <text evidence="1">The sequence shown here is derived from an EMBL/GenBank/DDBJ whole genome shotgun (WGS) entry which is preliminary data.</text>
</comment>
<dbReference type="EMBL" id="QTSX02001440">
    <property type="protein sequence ID" value="KAJ9082182.1"/>
    <property type="molecule type" value="Genomic_DNA"/>
</dbReference>
<keyword evidence="2" id="KW-1185">Reference proteome</keyword>
<sequence>MCPCSGRHFKQPSQFYTGWCPGGFSLQDGSQTYLVWLLSLTEGSTQEDVIMHSVDARILVVKVLEEFSGLQSQYNTLASELRYLTIDALIQLAPHFGTGHVWMSSEEQQEYHAKCETSS</sequence>
<organism evidence="1 2">
    <name type="scientific">Entomophthora muscae</name>
    <dbReference type="NCBI Taxonomy" id="34485"/>
    <lineage>
        <taxon>Eukaryota</taxon>
        <taxon>Fungi</taxon>
        <taxon>Fungi incertae sedis</taxon>
        <taxon>Zoopagomycota</taxon>
        <taxon>Entomophthoromycotina</taxon>
        <taxon>Entomophthoromycetes</taxon>
        <taxon>Entomophthorales</taxon>
        <taxon>Entomophthoraceae</taxon>
        <taxon>Entomophthora</taxon>
    </lineage>
</organism>
<evidence type="ECO:0000313" key="1">
    <source>
        <dbReference type="EMBL" id="KAJ9082182.1"/>
    </source>
</evidence>
<gene>
    <name evidence="1" type="ORF">DSO57_1006918</name>
</gene>
<reference evidence="1" key="1">
    <citation type="submission" date="2022-04" db="EMBL/GenBank/DDBJ databases">
        <title>Genome of the entomopathogenic fungus Entomophthora muscae.</title>
        <authorList>
            <person name="Elya C."/>
            <person name="Lovett B.R."/>
            <person name="Lee E."/>
            <person name="Macias A.M."/>
            <person name="Hajek A.E."/>
            <person name="De Bivort B.L."/>
            <person name="Kasson M.T."/>
            <person name="De Fine Licht H.H."/>
            <person name="Stajich J.E."/>
        </authorList>
    </citation>
    <scope>NUCLEOTIDE SEQUENCE</scope>
    <source>
        <strain evidence="1">Berkeley</strain>
    </source>
</reference>